<proteinExistence type="predicted"/>
<dbReference type="PANTHER" id="PTHR30055">
    <property type="entry name" value="HTH-TYPE TRANSCRIPTIONAL REGULATOR RUTR"/>
    <property type="match status" value="1"/>
</dbReference>
<evidence type="ECO:0000256" key="4">
    <source>
        <dbReference type="PROSITE-ProRule" id="PRU00335"/>
    </source>
</evidence>
<dbReference type="PROSITE" id="PS50977">
    <property type="entry name" value="HTH_TETR_2"/>
    <property type="match status" value="1"/>
</dbReference>
<gene>
    <name evidence="7" type="ORF">CVO77_17040</name>
</gene>
<feature type="DNA-binding region" description="H-T-H motif" evidence="4">
    <location>
        <begin position="102"/>
        <end position="121"/>
    </location>
</feature>
<keyword evidence="2 4" id="KW-0238">DNA-binding</keyword>
<evidence type="ECO:0000256" key="5">
    <source>
        <dbReference type="SAM" id="MobiDB-lite"/>
    </source>
</evidence>
<dbReference type="AlphaFoldDB" id="A0A2S8B364"/>
<evidence type="ECO:0000256" key="2">
    <source>
        <dbReference type="ARBA" id="ARBA00023125"/>
    </source>
</evidence>
<dbReference type="InterPro" id="IPR001647">
    <property type="entry name" value="HTH_TetR"/>
</dbReference>
<sequence length="259" mass="29301">MAPPQRSDDPKALAINPPQSSGRLAESNKFCAPAILCDIFSVKFKNTVPYLLTAGSVLPISLGMDEEASPRRRRKRSSRIDASVWLEAALQQLADGGIDQVRIEPLAAQLGITKGAFYKRYANRDELLAAMLDYWFEESTASVIATYADVDEPPPERLERILLTPFRRADFRERARMEMAIRLWAHHDIRAAETMRRVDAQRLRYMEQVLRGNGFEAKDAASRAFLIYAYILTEGTMSDAPRDGLRDRCRALLRSPQPD</sequence>
<evidence type="ECO:0000256" key="3">
    <source>
        <dbReference type="ARBA" id="ARBA00023163"/>
    </source>
</evidence>
<dbReference type="SUPFAM" id="SSF46689">
    <property type="entry name" value="Homeodomain-like"/>
    <property type="match status" value="1"/>
</dbReference>
<protein>
    <recommendedName>
        <fullName evidence="6">HTH tetR-type domain-containing protein</fullName>
    </recommendedName>
</protein>
<dbReference type="GO" id="GO:0000976">
    <property type="term" value="F:transcription cis-regulatory region binding"/>
    <property type="evidence" value="ECO:0007669"/>
    <property type="project" value="TreeGrafter"/>
</dbReference>
<dbReference type="Gene3D" id="1.10.357.10">
    <property type="entry name" value="Tetracycline Repressor, domain 2"/>
    <property type="match status" value="1"/>
</dbReference>
<keyword evidence="8" id="KW-1185">Reference proteome</keyword>
<dbReference type="InterPro" id="IPR050109">
    <property type="entry name" value="HTH-type_TetR-like_transc_reg"/>
</dbReference>
<reference evidence="8" key="1">
    <citation type="submission" date="2017-11" db="EMBL/GenBank/DDBJ databases">
        <title>The complete genome sequence of Sphingopyxis pomeranensis sp. nov. strain WS5A3p.</title>
        <authorList>
            <person name="Kaminski M.A."/>
        </authorList>
    </citation>
    <scope>NUCLEOTIDE SEQUENCE [LARGE SCALE GENOMIC DNA]</scope>
    <source>
        <strain evidence="8">WS5A3p</strain>
    </source>
</reference>
<feature type="region of interest" description="Disordered" evidence="5">
    <location>
        <begin position="1"/>
        <end position="23"/>
    </location>
</feature>
<dbReference type="EMBL" id="PHFW01000003">
    <property type="protein sequence ID" value="PQM26709.1"/>
    <property type="molecule type" value="Genomic_DNA"/>
</dbReference>
<comment type="caution">
    <text evidence="7">The sequence shown here is derived from an EMBL/GenBank/DDBJ whole genome shotgun (WGS) entry which is preliminary data.</text>
</comment>
<feature type="domain" description="HTH tetR-type" evidence="6">
    <location>
        <begin position="79"/>
        <end position="139"/>
    </location>
</feature>
<dbReference type="Pfam" id="PF00440">
    <property type="entry name" value="TetR_N"/>
    <property type="match status" value="1"/>
</dbReference>
<dbReference type="InterPro" id="IPR009057">
    <property type="entry name" value="Homeodomain-like_sf"/>
</dbReference>
<keyword evidence="1" id="KW-0805">Transcription regulation</keyword>
<accession>A0A2S8B364</accession>
<dbReference type="Proteomes" id="UP000238954">
    <property type="component" value="Chromosome"/>
</dbReference>
<evidence type="ECO:0000256" key="1">
    <source>
        <dbReference type="ARBA" id="ARBA00023015"/>
    </source>
</evidence>
<organism evidence="7 8">
    <name type="scientific">Sphingopyxis lindanitolerans</name>
    <dbReference type="NCBI Taxonomy" id="2054227"/>
    <lineage>
        <taxon>Bacteria</taxon>
        <taxon>Pseudomonadati</taxon>
        <taxon>Pseudomonadota</taxon>
        <taxon>Alphaproteobacteria</taxon>
        <taxon>Sphingomonadales</taxon>
        <taxon>Sphingomonadaceae</taxon>
        <taxon>Sphingopyxis</taxon>
    </lineage>
</organism>
<evidence type="ECO:0000313" key="7">
    <source>
        <dbReference type="EMBL" id="PQM26709.1"/>
    </source>
</evidence>
<dbReference type="GO" id="GO:0003700">
    <property type="term" value="F:DNA-binding transcription factor activity"/>
    <property type="evidence" value="ECO:0007669"/>
    <property type="project" value="TreeGrafter"/>
</dbReference>
<feature type="compositionally biased region" description="Basic and acidic residues" evidence="5">
    <location>
        <begin position="1"/>
        <end position="11"/>
    </location>
</feature>
<keyword evidence="3" id="KW-0804">Transcription</keyword>
<dbReference type="PRINTS" id="PR00455">
    <property type="entry name" value="HTHTETR"/>
</dbReference>
<name>A0A2S8B364_9SPHN</name>
<dbReference type="PANTHER" id="PTHR30055:SF234">
    <property type="entry name" value="HTH-TYPE TRANSCRIPTIONAL REGULATOR BETI"/>
    <property type="match status" value="1"/>
</dbReference>
<evidence type="ECO:0000259" key="6">
    <source>
        <dbReference type="PROSITE" id="PS50977"/>
    </source>
</evidence>
<evidence type="ECO:0000313" key="8">
    <source>
        <dbReference type="Proteomes" id="UP000238954"/>
    </source>
</evidence>